<organism evidence="5">
    <name type="scientific">Melanaphis sacchari</name>
    <dbReference type="NCBI Taxonomy" id="742174"/>
    <lineage>
        <taxon>Eukaryota</taxon>
        <taxon>Metazoa</taxon>
        <taxon>Ecdysozoa</taxon>
        <taxon>Arthropoda</taxon>
        <taxon>Hexapoda</taxon>
        <taxon>Insecta</taxon>
        <taxon>Pterygota</taxon>
        <taxon>Neoptera</taxon>
        <taxon>Paraneoptera</taxon>
        <taxon>Hemiptera</taxon>
        <taxon>Sternorrhyncha</taxon>
        <taxon>Aphidomorpha</taxon>
        <taxon>Aphidoidea</taxon>
        <taxon>Aphididae</taxon>
        <taxon>Aphidini</taxon>
        <taxon>Melanaphis</taxon>
    </lineage>
</organism>
<evidence type="ECO:0000313" key="5">
    <source>
        <dbReference type="EMBL" id="MBW18148.1"/>
    </source>
</evidence>
<dbReference type="GO" id="GO:0016614">
    <property type="term" value="F:oxidoreductase activity, acting on CH-OH group of donors"/>
    <property type="evidence" value="ECO:0007669"/>
    <property type="project" value="InterPro"/>
</dbReference>
<evidence type="ECO:0000259" key="4">
    <source>
        <dbReference type="PROSITE" id="PS00624"/>
    </source>
</evidence>
<dbReference type="EMBL" id="GFXV01006343">
    <property type="protein sequence ID" value="MBW18148.1"/>
    <property type="molecule type" value="Transcribed_RNA"/>
</dbReference>
<evidence type="ECO:0000256" key="1">
    <source>
        <dbReference type="ARBA" id="ARBA00010790"/>
    </source>
</evidence>
<dbReference type="GO" id="GO:0050660">
    <property type="term" value="F:flavin adenine dinucleotide binding"/>
    <property type="evidence" value="ECO:0007669"/>
    <property type="project" value="InterPro"/>
</dbReference>
<evidence type="ECO:0000256" key="3">
    <source>
        <dbReference type="PIRSR" id="PIRSR000137-2"/>
    </source>
</evidence>
<feature type="active site" description="Proton acceptor" evidence="2">
    <location>
        <position position="601"/>
    </location>
</feature>
<dbReference type="AlphaFoldDB" id="A0A2H8TYC2"/>
<reference evidence="5" key="1">
    <citation type="submission" date="2017-10" db="EMBL/GenBank/DDBJ databases">
        <title>Transcriptome Assembly of Sugarcane Aphid Adults.</title>
        <authorList>
            <person name="Scully E.D."/>
            <person name="Palmer N.A."/>
            <person name="Geib S.M."/>
            <person name="Sarath G."/>
            <person name="Sattler S.E."/>
        </authorList>
    </citation>
    <scope>NUCLEOTIDE SEQUENCE</scope>
    <source>
        <tissue evidence="5">Whole body</tissue>
    </source>
</reference>
<dbReference type="InterPro" id="IPR000172">
    <property type="entry name" value="GMC_OxRdtase_N"/>
</dbReference>
<accession>A0A2H8TYC2</accession>
<feature type="domain" description="Glucose-methanol-choline oxidoreductase N-terminal" evidence="4">
    <location>
        <begin position="317"/>
        <end position="331"/>
    </location>
</feature>
<keyword evidence="3" id="KW-0274">FAD</keyword>
<sequence length="645" mass="71163">MRFIKIISLSIQVQISLYLFVVSIDRGFTNTSSAGFSSLFESGLKSLIENFEWESREPINREQVLPEYDFIVVGAGSAGSVVASRLSEVLLIEAGQHAIHLMDIPLAAPFWQFSTINWNYKTVPTNNSCLGFEGSRCKFPRGKVMGGSSILNYMIYTRGNRKDYDKWANMGNTGWDYDSVLKYFIKSESANLSHADSGYHGKSGLLSVTDVPYKTPIAKAFVEAGSQIGLPIVDVNGKKQIGINYLQATMKNGRRWSTNTAFLFPTKNRSNLHVKKFSTVTQILIDGATKKAIGVEFVSKLKRYRVFVRKEVIVSGGSINSPQLLMLSGIGPKQHLMDHHIPLVKDLPVGENLMDHVALGSLTVSINKTVSIRMENILKDTDAVNDFLVHGVSVSTVPGGAEALALVDTHRPGSIDGHANLELLLASATYSSHKMISSLCGMKADLYDAVYRATEGKDGFIVFPMVMLPKSRGRVWLRDANPFHHPLIDPNYFADETDLDVLVAGVRLFQRMLRTSPMRSLGAKILDTPLPGCKQHVFDTDAYWKCSARQISYTIYHLSGTCKMGPASDPTAVVDPRLRVHGVRGLRVVDASIMPEIPAAHTNAPTIMIAEKASDMIKEDWDVQTLSHDSLHGIPPHCHTNNVIT</sequence>
<dbReference type="SUPFAM" id="SSF54373">
    <property type="entry name" value="FAD-linked reductases, C-terminal domain"/>
    <property type="match status" value="1"/>
</dbReference>
<gene>
    <name evidence="5" type="primary">Gld_8</name>
</gene>
<dbReference type="InterPro" id="IPR007867">
    <property type="entry name" value="GMC_OxRtase_C"/>
</dbReference>
<feature type="binding site" evidence="3">
    <location>
        <position position="280"/>
    </location>
    <ligand>
        <name>FAD</name>
        <dbReference type="ChEBI" id="CHEBI:57692"/>
    </ligand>
</feature>
<dbReference type="Gene3D" id="3.30.560.10">
    <property type="entry name" value="Glucose Oxidase, domain 3"/>
    <property type="match status" value="1"/>
</dbReference>
<dbReference type="PANTHER" id="PTHR11552">
    <property type="entry name" value="GLUCOSE-METHANOL-CHOLINE GMC OXIDOREDUCTASE"/>
    <property type="match status" value="1"/>
</dbReference>
<dbReference type="InterPro" id="IPR036188">
    <property type="entry name" value="FAD/NAD-bd_sf"/>
</dbReference>
<dbReference type="PROSITE" id="PS00624">
    <property type="entry name" value="GMC_OXRED_2"/>
    <property type="match status" value="1"/>
</dbReference>
<comment type="cofactor">
    <cofactor evidence="3">
        <name>FAD</name>
        <dbReference type="ChEBI" id="CHEBI:57692"/>
    </cofactor>
</comment>
<dbReference type="SUPFAM" id="SSF51905">
    <property type="entry name" value="FAD/NAD(P)-binding domain"/>
    <property type="match status" value="1"/>
</dbReference>
<protein>
    <submittedName>
        <fullName evidence="5">Glucose dehydrogenase acceptor</fullName>
    </submittedName>
</protein>
<comment type="similarity">
    <text evidence="1">Belongs to the GMC oxidoreductase family.</text>
</comment>
<dbReference type="InterPro" id="IPR012132">
    <property type="entry name" value="GMC_OxRdtase"/>
</dbReference>
<feature type="active site" description="Proton donor" evidence="2">
    <location>
        <position position="557"/>
    </location>
</feature>
<name>A0A2H8TYC2_9HEMI</name>
<dbReference type="Pfam" id="PF00732">
    <property type="entry name" value="GMC_oxred_N"/>
    <property type="match status" value="1"/>
</dbReference>
<proteinExistence type="inferred from homology"/>
<keyword evidence="3" id="KW-0285">Flavoprotein</keyword>
<feature type="binding site" evidence="3">
    <location>
        <position position="144"/>
    </location>
    <ligand>
        <name>FAD</name>
        <dbReference type="ChEBI" id="CHEBI:57692"/>
    </ligand>
</feature>
<dbReference type="PANTHER" id="PTHR11552:SF158">
    <property type="entry name" value="GH23626P-RELATED"/>
    <property type="match status" value="1"/>
</dbReference>
<dbReference type="PIRSF" id="PIRSF000137">
    <property type="entry name" value="Alcohol_oxidase"/>
    <property type="match status" value="1"/>
</dbReference>
<dbReference type="Pfam" id="PF05199">
    <property type="entry name" value="GMC_oxred_C"/>
    <property type="match status" value="1"/>
</dbReference>
<dbReference type="OrthoDB" id="269227at2759"/>
<evidence type="ECO:0000256" key="2">
    <source>
        <dbReference type="PIRSR" id="PIRSR000137-1"/>
    </source>
</evidence>
<dbReference type="Gene3D" id="3.50.50.60">
    <property type="entry name" value="FAD/NAD(P)-binding domain"/>
    <property type="match status" value="1"/>
</dbReference>